<evidence type="ECO:0000256" key="5">
    <source>
        <dbReference type="ARBA" id="ARBA00022519"/>
    </source>
</evidence>
<dbReference type="InterPro" id="IPR001851">
    <property type="entry name" value="ABC_transp_permease"/>
</dbReference>
<keyword evidence="12" id="KW-0378">Hydrolase</keyword>
<dbReference type="Proteomes" id="UP000005824">
    <property type="component" value="Unassembled WGS sequence"/>
</dbReference>
<dbReference type="FunCoup" id="B4D2C5">
    <property type="interactions" value="79"/>
</dbReference>
<keyword evidence="4" id="KW-1003">Cell membrane</keyword>
<feature type="transmembrane region" description="Helical" evidence="11">
    <location>
        <begin position="201"/>
        <end position="223"/>
    </location>
</feature>
<dbReference type="eggNOG" id="COG1172">
    <property type="taxonomic scope" value="Bacteria"/>
</dbReference>
<dbReference type="RefSeq" id="WP_006980375.1">
    <property type="nucleotide sequence ID" value="NZ_ABVL01000008.1"/>
</dbReference>
<keyword evidence="13" id="KW-1185">Reference proteome</keyword>
<keyword evidence="6 11" id="KW-0812">Transmembrane</keyword>
<evidence type="ECO:0000256" key="1">
    <source>
        <dbReference type="ARBA" id="ARBA00004651"/>
    </source>
</evidence>
<evidence type="ECO:0000256" key="7">
    <source>
        <dbReference type="ARBA" id="ARBA00022989"/>
    </source>
</evidence>
<keyword evidence="8 11" id="KW-0472">Membrane</keyword>
<reference evidence="12 13" key="1">
    <citation type="journal article" date="2011" name="J. Bacteriol.">
        <title>Genome sequence of Chthoniobacter flavus Ellin428, an aerobic heterotrophic soil bacterium.</title>
        <authorList>
            <person name="Kant R."/>
            <person name="van Passel M.W."/>
            <person name="Palva A."/>
            <person name="Lucas S."/>
            <person name="Lapidus A."/>
            <person name="Glavina Del Rio T."/>
            <person name="Dalin E."/>
            <person name="Tice H."/>
            <person name="Bruce D."/>
            <person name="Goodwin L."/>
            <person name="Pitluck S."/>
            <person name="Larimer F.W."/>
            <person name="Land M.L."/>
            <person name="Hauser L."/>
            <person name="Sangwan P."/>
            <person name="de Vos W.M."/>
            <person name="Janssen P.H."/>
            <person name="Smidt H."/>
        </authorList>
    </citation>
    <scope>NUCLEOTIDE SEQUENCE [LARGE SCALE GENOMIC DNA]</scope>
    <source>
        <strain evidence="12 13">Ellin428</strain>
    </source>
</reference>
<sequence precursor="true">MQKYSRELSVAIVLALLLLVMAVAAPAFYDPQPLLSRLAREAPTLIVACGVALVMVAREIDISIGSIFALCGVCAGLLAGSGWPLIAVFGAVVVLGAVLGAMNGALVAGLRLPSIVVTLATMVILREGLRWKQQGAFINLPDAWQWFGLSQRGGQWALIAGALIILAVLAWASRHLAGGRFLYAVGSNAEAARLAGLRPRWITLAVFVFMGALAGLAALLNVVQSPQVDPKSGTGLELKAIAAAVVGGVAVSGGRGNLWGVFVGVLLLACINPALTYLHVEAYWEKAIQGAIILLAVIFDGLRNRRATN</sequence>
<dbReference type="STRING" id="497964.CfE428DRAFT_3050"/>
<evidence type="ECO:0000256" key="3">
    <source>
        <dbReference type="ARBA" id="ARBA00022448"/>
    </source>
</evidence>
<protein>
    <recommendedName>
        <fullName evidence="10">Autoinducer 2 import system permease protein LsrC</fullName>
    </recommendedName>
</protein>
<dbReference type="EMBL" id="ABVL01000008">
    <property type="protein sequence ID" value="EDY19365.1"/>
    <property type="molecule type" value="Genomic_DNA"/>
</dbReference>
<accession>B4D2C5</accession>
<evidence type="ECO:0000256" key="9">
    <source>
        <dbReference type="ARBA" id="ARBA00025439"/>
    </source>
</evidence>
<evidence type="ECO:0000256" key="4">
    <source>
        <dbReference type="ARBA" id="ARBA00022475"/>
    </source>
</evidence>
<dbReference type="InParanoid" id="B4D2C5"/>
<dbReference type="Pfam" id="PF02653">
    <property type="entry name" value="BPD_transp_2"/>
    <property type="match status" value="1"/>
</dbReference>
<evidence type="ECO:0000256" key="10">
    <source>
        <dbReference type="ARBA" id="ARBA00039382"/>
    </source>
</evidence>
<keyword evidence="3" id="KW-0813">Transport</keyword>
<evidence type="ECO:0000256" key="6">
    <source>
        <dbReference type="ARBA" id="ARBA00022692"/>
    </source>
</evidence>
<feature type="transmembrane region" description="Helical" evidence="11">
    <location>
        <begin position="34"/>
        <end position="55"/>
    </location>
</feature>
<dbReference type="GO" id="GO:0022857">
    <property type="term" value="F:transmembrane transporter activity"/>
    <property type="evidence" value="ECO:0007669"/>
    <property type="project" value="InterPro"/>
</dbReference>
<dbReference type="AlphaFoldDB" id="B4D2C5"/>
<keyword evidence="7 11" id="KW-1133">Transmembrane helix</keyword>
<evidence type="ECO:0000256" key="2">
    <source>
        <dbReference type="ARBA" id="ARBA00011262"/>
    </source>
</evidence>
<organism evidence="12 13">
    <name type="scientific">Chthoniobacter flavus Ellin428</name>
    <dbReference type="NCBI Taxonomy" id="497964"/>
    <lineage>
        <taxon>Bacteria</taxon>
        <taxon>Pseudomonadati</taxon>
        <taxon>Verrucomicrobiota</taxon>
        <taxon>Spartobacteria</taxon>
        <taxon>Chthoniobacterales</taxon>
        <taxon>Chthoniobacteraceae</taxon>
        <taxon>Chthoniobacter</taxon>
    </lineage>
</organism>
<dbReference type="CDD" id="cd06579">
    <property type="entry name" value="TM_PBP1_transp_AraH_like"/>
    <property type="match status" value="1"/>
</dbReference>
<dbReference type="GO" id="GO:0005886">
    <property type="term" value="C:plasma membrane"/>
    <property type="evidence" value="ECO:0007669"/>
    <property type="project" value="UniProtKB-SubCell"/>
</dbReference>
<feature type="transmembrane region" description="Helical" evidence="11">
    <location>
        <begin position="156"/>
        <end position="173"/>
    </location>
</feature>
<evidence type="ECO:0000256" key="8">
    <source>
        <dbReference type="ARBA" id="ARBA00023136"/>
    </source>
</evidence>
<dbReference type="PANTHER" id="PTHR32196:SF29">
    <property type="entry name" value="AUTOINDUCER 2 IMPORT SYSTEM PERMEASE PROTEIN LSRC"/>
    <property type="match status" value="1"/>
</dbReference>
<gene>
    <name evidence="12" type="ORF">CfE428DRAFT_3050</name>
</gene>
<name>B4D2C5_9BACT</name>
<comment type="function">
    <text evidence="9">Part of the ABC transporter complex LsrABCD involved in autoinducer 2 (AI-2) import. Probably responsible for the translocation of the substrate across the membrane.</text>
</comment>
<evidence type="ECO:0000313" key="12">
    <source>
        <dbReference type="EMBL" id="EDY19365.1"/>
    </source>
</evidence>
<comment type="subunit">
    <text evidence="2">The complex is composed of two ATP-binding proteins (LsrA), two transmembrane proteins (LsrC and LsrD) and a solute-binding protein (LsrB).</text>
</comment>
<feature type="transmembrane region" description="Helical" evidence="11">
    <location>
        <begin position="258"/>
        <end position="280"/>
    </location>
</feature>
<proteinExistence type="predicted"/>
<dbReference type="PANTHER" id="PTHR32196">
    <property type="entry name" value="ABC TRANSPORTER PERMEASE PROTEIN YPHD-RELATED-RELATED"/>
    <property type="match status" value="1"/>
</dbReference>
<evidence type="ECO:0000256" key="11">
    <source>
        <dbReference type="SAM" id="Phobius"/>
    </source>
</evidence>
<comment type="subcellular location">
    <subcellularLocation>
        <location evidence="1">Cell membrane</location>
        <topology evidence="1">Multi-pass membrane protein</topology>
    </subcellularLocation>
</comment>
<feature type="transmembrane region" description="Helical" evidence="11">
    <location>
        <begin position="67"/>
        <end position="99"/>
    </location>
</feature>
<evidence type="ECO:0000313" key="13">
    <source>
        <dbReference type="Proteomes" id="UP000005824"/>
    </source>
</evidence>
<keyword evidence="5" id="KW-0997">Cell inner membrane</keyword>
<dbReference type="GO" id="GO:0016787">
    <property type="term" value="F:hydrolase activity"/>
    <property type="evidence" value="ECO:0007669"/>
    <property type="project" value="UniProtKB-KW"/>
</dbReference>
<comment type="caution">
    <text evidence="12">The sequence shown here is derived from an EMBL/GenBank/DDBJ whole genome shotgun (WGS) entry which is preliminary data.</text>
</comment>